<reference evidence="1" key="1">
    <citation type="journal article" date="2015" name="Nature">
        <title>Complex archaea that bridge the gap between prokaryotes and eukaryotes.</title>
        <authorList>
            <person name="Spang A."/>
            <person name="Saw J.H."/>
            <person name="Jorgensen S.L."/>
            <person name="Zaremba-Niedzwiedzka K."/>
            <person name="Martijn J."/>
            <person name="Lind A.E."/>
            <person name="van Eijk R."/>
            <person name="Schleper C."/>
            <person name="Guy L."/>
            <person name="Ettema T.J."/>
        </authorList>
    </citation>
    <scope>NUCLEOTIDE SEQUENCE</scope>
</reference>
<evidence type="ECO:0000313" key="1">
    <source>
        <dbReference type="EMBL" id="KKM95168.1"/>
    </source>
</evidence>
<sequence>MTFDFDPRTASNLAREARQRRKYRDVVQLNAIQAILGDENGAISVPGEPHNYLVRIANGENSDGSTQYGRAFPVLSGAGYMGSEKVGTPVIIGIAHDGEWAILSTDRTALVEMGQNPRAENVNSPYRKFTYMRNADLFYALPMGTQQTQTMEVRVAPSPCIDDSGVHTTFVGGLLDLAGDVPAADGDGNSQHLISAVFVNSSGVLESKTSTATLIDNELTWAVDVVEAFGNRTARALSVRYYRLFTGHVLLTKADEFGDGRPWITGPTRRNNFAATTAPTVNDDIDLRYEVGSKWYDVTNDLIYTCIDSTADNAIWRRMTTALAETTLIDDGDSPYTILPTDDVLYCNTDGGTITANLPAGTGGQHFKIINTGTNTLTVDPNGTEELYGAGAGVAQTLIKGENIDIHYSSGLGGWW</sequence>
<name>A0A0F9LP51_9ZZZZ</name>
<dbReference type="EMBL" id="LAZR01006045">
    <property type="protein sequence ID" value="KKM95168.1"/>
    <property type="molecule type" value="Genomic_DNA"/>
</dbReference>
<proteinExistence type="predicted"/>
<accession>A0A0F9LP51</accession>
<organism evidence="1">
    <name type="scientific">marine sediment metagenome</name>
    <dbReference type="NCBI Taxonomy" id="412755"/>
    <lineage>
        <taxon>unclassified sequences</taxon>
        <taxon>metagenomes</taxon>
        <taxon>ecological metagenomes</taxon>
    </lineage>
</organism>
<gene>
    <name evidence="1" type="ORF">LCGC14_1190940</name>
</gene>
<comment type="caution">
    <text evidence="1">The sequence shown here is derived from an EMBL/GenBank/DDBJ whole genome shotgun (WGS) entry which is preliminary data.</text>
</comment>
<protein>
    <submittedName>
        <fullName evidence="1">Uncharacterized protein</fullName>
    </submittedName>
</protein>
<dbReference type="AlphaFoldDB" id="A0A0F9LP51"/>